<dbReference type="EMBL" id="BFBB01000008">
    <property type="protein sequence ID" value="GBF51372.1"/>
    <property type="molecule type" value="Genomic_DNA"/>
</dbReference>
<feature type="transmembrane region" description="Helical" evidence="8">
    <location>
        <begin position="225"/>
        <end position="250"/>
    </location>
</feature>
<dbReference type="PANTHER" id="PTHR42865">
    <property type="entry name" value="PROTON/GLUTAMATE-ASPARTATE SYMPORTER"/>
    <property type="match status" value="1"/>
</dbReference>
<dbReference type="InterPro" id="IPR018107">
    <property type="entry name" value="Na-dicarboxylate_symporter_CS"/>
</dbReference>
<evidence type="ECO:0000256" key="5">
    <source>
        <dbReference type="ARBA" id="ARBA00022847"/>
    </source>
</evidence>
<dbReference type="GO" id="GO:0015293">
    <property type="term" value="F:symporter activity"/>
    <property type="evidence" value="ECO:0007669"/>
    <property type="project" value="UniProtKB-KW"/>
</dbReference>
<dbReference type="Pfam" id="PF00375">
    <property type="entry name" value="SDF"/>
    <property type="match status" value="1"/>
</dbReference>
<feature type="transmembrane region" description="Helical" evidence="8">
    <location>
        <begin position="303"/>
        <end position="328"/>
    </location>
</feature>
<feature type="transmembrane region" description="Helical" evidence="8">
    <location>
        <begin position="88"/>
        <end position="108"/>
    </location>
</feature>
<protein>
    <submittedName>
        <fullName evidence="9">Proton glutamate symport protein</fullName>
    </submittedName>
</protein>
<dbReference type="PRINTS" id="PR00173">
    <property type="entry name" value="EDTRNSPORT"/>
</dbReference>
<evidence type="ECO:0000256" key="4">
    <source>
        <dbReference type="ARBA" id="ARBA00022692"/>
    </source>
</evidence>
<dbReference type="InterPro" id="IPR036458">
    <property type="entry name" value="Na:dicarbo_symporter_sf"/>
</dbReference>
<keyword evidence="5" id="KW-0769">Symport</keyword>
<dbReference type="OrthoDB" id="9768885at2"/>
<evidence type="ECO:0000313" key="9">
    <source>
        <dbReference type="EMBL" id="GBF51372.1"/>
    </source>
</evidence>
<name>A0A2P2E3A2_9LEPT</name>
<evidence type="ECO:0000256" key="6">
    <source>
        <dbReference type="ARBA" id="ARBA00022989"/>
    </source>
</evidence>
<evidence type="ECO:0000256" key="7">
    <source>
        <dbReference type="ARBA" id="ARBA00023136"/>
    </source>
</evidence>
<gene>
    <name evidence="9" type="primary">gltP</name>
    <name evidence="9" type="ORF">LPTSP4_29080</name>
</gene>
<keyword evidence="2" id="KW-0813">Transport</keyword>
<dbReference type="RefSeq" id="WP_108977717.1">
    <property type="nucleotide sequence ID" value="NZ_BFBB01000008.1"/>
</dbReference>
<dbReference type="Gene3D" id="1.10.3860.10">
    <property type="entry name" value="Sodium:dicarboxylate symporter"/>
    <property type="match status" value="1"/>
</dbReference>
<sequence>MSRIPFWLRILAALFLGIAAGLCFHAETGIVNAKLASEITVWFKLPGDLFLNLLQMIMGPLVVASVALGVSSLSSLSELYTIGLRTMLYFITTTTIAILIGIFFVTWIEPGKWITDASKNSISITNQIPVSNQKMESIPQMVSETIPKNIIRAFLENRMLSLVILGIFLGLFLLTSQTSDSHTWKVFLRAIESFSLWTIGLAMAIAPFAVFGLITFSIAHIGLQLIAALSAYVLTVMIGLVTVLVFYMIILKSFTKVSILNFLKSIREVQILGFSTSSSSSVLPVSLKIAKQTLNVKEKVADFVLPLGATINMDGTALYQAVAAVFIAQVFQIELSTSQIFFLVITVVGASIGTAATPGVGIVILGSILESFQIPIEGIALIFGVDRILDMCRTAINLSGDLVATVVIDSYTDKK</sequence>
<dbReference type="PROSITE" id="PS00713">
    <property type="entry name" value="NA_DICARBOXYL_SYMP_1"/>
    <property type="match status" value="1"/>
</dbReference>
<comment type="subcellular location">
    <subcellularLocation>
        <location evidence="1">Cell membrane</location>
        <topology evidence="1">Multi-pass membrane protein</topology>
    </subcellularLocation>
</comment>
<evidence type="ECO:0000256" key="1">
    <source>
        <dbReference type="ARBA" id="ARBA00004651"/>
    </source>
</evidence>
<keyword evidence="6 8" id="KW-1133">Transmembrane helix</keyword>
<keyword evidence="3" id="KW-1003">Cell membrane</keyword>
<feature type="transmembrane region" description="Helical" evidence="8">
    <location>
        <begin position="159"/>
        <end position="175"/>
    </location>
</feature>
<keyword evidence="4 8" id="KW-0812">Transmembrane</keyword>
<dbReference type="SUPFAM" id="SSF118215">
    <property type="entry name" value="Proton glutamate symport protein"/>
    <property type="match status" value="1"/>
</dbReference>
<feature type="transmembrane region" description="Helical" evidence="8">
    <location>
        <begin position="340"/>
        <end position="366"/>
    </location>
</feature>
<keyword evidence="7 8" id="KW-0472">Membrane</keyword>
<evidence type="ECO:0000256" key="8">
    <source>
        <dbReference type="SAM" id="Phobius"/>
    </source>
</evidence>
<dbReference type="PROSITE" id="PS00714">
    <property type="entry name" value="NA_DICARBOXYL_SYMP_2"/>
    <property type="match status" value="1"/>
</dbReference>
<proteinExistence type="predicted"/>
<feature type="transmembrane region" description="Helical" evidence="8">
    <location>
        <begin position="196"/>
        <end position="219"/>
    </location>
</feature>
<dbReference type="GO" id="GO:0006835">
    <property type="term" value="P:dicarboxylic acid transport"/>
    <property type="evidence" value="ECO:0007669"/>
    <property type="project" value="TreeGrafter"/>
</dbReference>
<evidence type="ECO:0000313" key="10">
    <source>
        <dbReference type="Proteomes" id="UP000245133"/>
    </source>
</evidence>
<dbReference type="PANTHER" id="PTHR42865:SF7">
    <property type="entry name" value="PROTON_GLUTAMATE-ASPARTATE SYMPORTER"/>
    <property type="match status" value="1"/>
</dbReference>
<dbReference type="AlphaFoldDB" id="A0A2P2E3A2"/>
<feature type="transmembrane region" description="Helical" evidence="8">
    <location>
        <begin position="50"/>
        <end position="76"/>
    </location>
</feature>
<dbReference type="InterPro" id="IPR001991">
    <property type="entry name" value="Na-dicarboxylate_symporter"/>
</dbReference>
<accession>A0A2P2E3A2</accession>
<keyword evidence="10" id="KW-1185">Reference proteome</keyword>
<dbReference type="Proteomes" id="UP000245133">
    <property type="component" value="Unassembled WGS sequence"/>
</dbReference>
<evidence type="ECO:0000256" key="3">
    <source>
        <dbReference type="ARBA" id="ARBA00022475"/>
    </source>
</evidence>
<evidence type="ECO:0000256" key="2">
    <source>
        <dbReference type="ARBA" id="ARBA00022448"/>
    </source>
</evidence>
<organism evidence="9 10">
    <name type="scientific">Leptospira ryugenii</name>
    <dbReference type="NCBI Taxonomy" id="1917863"/>
    <lineage>
        <taxon>Bacteria</taxon>
        <taxon>Pseudomonadati</taxon>
        <taxon>Spirochaetota</taxon>
        <taxon>Spirochaetia</taxon>
        <taxon>Leptospirales</taxon>
        <taxon>Leptospiraceae</taxon>
        <taxon>Leptospira</taxon>
    </lineage>
</organism>
<comment type="caution">
    <text evidence="9">The sequence shown here is derived from an EMBL/GenBank/DDBJ whole genome shotgun (WGS) entry which is preliminary data.</text>
</comment>
<reference evidence="9 10" key="1">
    <citation type="submission" date="2018-02" db="EMBL/GenBank/DDBJ databases">
        <title>Novel Leptospira species isolated from soil and water in Japan.</title>
        <authorList>
            <person name="Nakao R."/>
            <person name="Masuzawa T."/>
        </authorList>
    </citation>
    <scope>NUCLEOTIDE SEQUENCE [LARGE SCALE GENOMIC DNA]</scope>
    <source>
        <strain evidence="9 10">YH101</strain>
    </source>
</reference>
<dbReference type="GO" id="GO:0005886">
    <property type="term" value="C:plasma membrane"/>
    <property type="evidence" value="ECO:0007669"/>
    <property type="project" value="UniProtKB-SubCell"/>
</dbReference>